<feature type="domain" description="CN hydrolase" evidence="1">
    <location>
        <begin position="1"/>
        <end position="293"/>
    </location>
</feature>
<dbReference type="InParanoid" id="A0A2K1QKX1"/>
<keyword evidence="3" id="KW-1185">Reference proteome</keyword>
<comment type="caution">
    <text evidence="2">The sequence shown here is derived from an EMBL/GenBank/DDBJ whole genome shotgun (WGS) entry which is preliminary data.</text>
</comment>
<evidence type="ECO:0000259" key="1">
    <source>
        <dbReference type="PROSITE" id="PS50263"/>
    </source>
</evidence>
<dbReference type="GO" id="GO:0030163">
    <property type="term" value="P:protein catabolic process"/>
    <property type="evidence" value="ECO:0007669"/>
    <property type="project" value="TreeGrafter"/>
</dbReference>
<dbReference type="AlphaFoldDB" id="A0A2K1QKX1"/>
<protein>
    <submittedName>
        <fullName evidence="2">Protein N-terminal amidase</fullName>
    </submittedName>
</protein>
<proteinExistence type="predicted"/>
<dbReference type="Proteomes" id="UP000243797">
    <property type="component" value="Unassembled WGS sequence"/>
</dbReference>
<dbReference type="GO" id="GO:0008418">
    <property type="term" value="F:protein-N-terminal asparagine amidohydrolase activity"/>
    <property type="evidence" value="ECO:0007669"/>
    <property type="project" value="InterPro"/>
</dbReference>
<dbReference type="EMBL" id="NKHZ01000070">
    <property type="protein sequence ID" value="PNS15483.1"/>
    <property type="molecule type" value="Genomic_DNA"/>
</dbReference>
<dbReference type="InterPro" id="IPR036526">
    <property type="entry name" value="C-N_Hydrolase_sf"/>
</dbReference>
<dbReference type="GO" id="GO:0070773">
    <property type="term" value="F:protein-N-terminal glutamine amidohydrolase activity"/>
    <property type="evidence" value="ECO:0007669"/>
    <property type="project" value="InterPro"/>
</dbReference>
<dbReference type="STRING" id="2082308.A0A2K1QKX1"/>
<organism evidence="2 3">
    <name type="scientific">Sphaceloma murrayae</name>
    <dbReference type="NCBI Taxonomy" id="2082308"/>
    <lineage>
        <taxon>Eukaryota</taxon>
        <taxon>Fungi</taxon>
        <taxon>Dikarya</taxon>
        <taxon>Ascomycota</taxon>
        <taxon>Pezizomycotina</taxon>
        <taxon>Dothideomycetes</taxon>
        <taxon>Dothideomycetidae</taxon>
        <taxon>Myriangiales</taxon>
        <taxon>Elsinoaceae</taxon>
        <taxon>Sphaceloma</taxon>
    </lineage>
</organism>
<dbReference type="PANTHER" id="PTHR11750:SF26">
    <property type="entry name" value="PROTEIN N-TERMINAL AMIDASE"/>
    <property type="match status" value="1"/>
</dbReference>
<reference evidence="2 3" key="1">
    <citation type="submission" date="2017-06" db="EMBL/GenBank/DDBJ databases">
        <title>Draft genome sequence of a variant of Elsinoe murrayae.</title>
        <authorList>
            <person name="Cheng Q."/>
        </authorList>
    </citation>
    <scope>NUCLEOTIDE SEQUENCE [LARGE SCALE GENOMIC DNA]</scope>
    <source>
        <strain evidence="2 3">CQ-2017a</strain>
    </source>
</reference>
<dbReference type="SUPFAM" id="SSF56317">
    <property type="entry name" value="Carbon-nitrogen hydrolase"/>
    <property type="match status" value="1"/>
</dbReference>
<dbReference type="InterPro" id="IPR039703">
    <property type="entry name" value="Nta1"/>
</dbReference>
<dbReference type="PROSITE" id="PS50263">
    <property type="entry name" value="CN_HYDROLASE"/>
    <property type="match status" value="1"/>
</dbReference>
<dbReference type="FunCoup" id="A0A2K1QKX1">
    <property type="interactions" value="26"/>
</dbReference>
<gene>
    <name evidence="2" type="ORF">CAC42_742</name>
</gene>
<sequence>MKIATIQLASKLGERNANITRANELLSSANLSRVDLLVLPEMAFSGYSFTSLAHITPLLEPTSAGPSTQWAQSTARRLQCHVCIGYPETSTAEPGKNYNSLVTVNPAGEVIAHYRKSFLYYTDETWASEGSGFLFTEVEAWGQFSKVAMGICMDINPYRFQTPWEKYEFATHCVEQNASLVVLSTAWLTSLVPEVLSKDPKEPDLDTLNYWVARFKPLLDRMGTEEVVLVFANRCGLEPGTVEGVTRGTNDAGESVIGFAGTSCVVGVREGSLKIWDMLGKAEEAVLMVDTETAPIYQLSIKPTG</sequence>
<dbReference type="OrthoDB" id="201515at2759"/>
<accession>A0A2K1QKX1</accession>
<dbReference type="InterPro" id="IPR003010">
    <property type="entry name" value="C-N_Hydrolase"/>
</dbReference>
<dbReference type="Pfam" id="PF00795">
    <property type="entry name" value="CN_hydrolase"/>
    <property type="match status" value="1"/>
</dbReference>
<dbReference type="Gene3D" id="3.60.110.10">
    <property type="entry name" value="Carbon-nitrogen hydrolase"/>
    <property type="match status" value="1"/>
</dbReference>
<evidence type="ECO:0000313" key="3">
    <source>
        <dbReference type="Proteomes" id="UP000243797"/>
    </source>
</evidence>
<evidence type="ECO:0000313" key="2">
    <source>
        <dbReference type="EMBL" id="PNS15483.1"/>
    </source>
</evidence>
<name>A0A2K1QKX1_9PEZI</name>
<dbReference type="PANTHER" id="PTHR11750">
    <property type="entry name" value="PROTEIN N-TERMINAL AMIDASE"/>
    <property type="match status" value="1"/>
</dbReference>